<sequence length="131" mass="14387">MFVKYCPNCKTESFSNEKGGAWPCPNCKTDLAHEPAYPIAAAESDQDDTPKASQPFGVQDAINTFPPTGEEIKHGVLAFVCEVCGTPHFMKSLEAESILLDWERVVCGFCNQSSPIPAQLLHEVRQANGWD</sequence>
<protein>
    <submittedName>
        <fullName evidence="1">Uncharacterized Zn finger protein (UPF0148 family)</fullName>
    </submittedName>
</protein>
<evidence type="ECO:0000313" key="1">
    <source>
        <dbReference type="EMBL" id="MBM7591229.1"/>
    </source>
</evidence>
<proteinExistence type="predicted"/>
<comment type="caution">
    <text evidence="1">The sequence shown here is derived from an EMBL/GenBank/DDBJ whole genome shotgun (WGS) entry which is preliminary data.</text>
</comment>
<gene>
    <name evidence="1" type="ORF">JOD01_002856</name>
</gene>
<organism evidence="1 2">
    <name type="scientific">Brevibacillus fulvus</name>
    <dbReference type="NCBI Taxonomy" id="1125967"/>
    <lineage>
        <taxon>Bacteria</taxon>
        <taxon>Bacillati</taxon>
        <taxon>Bacillota</taxon>
        <taxon>Bacilli</taxon>
        <taxon>Bacillales</taxon>
        <taxon>Paenibacillaceae</taxon>
        <taxon>Brevibacillus</taxon>
    </lineage>
</organism>
<dbReference type="AlphaFoldDB" id="A0A939BV91"/>
<keyword evidence="2" id="KW-1185">Reference proteome</keyword>
<reference evidence="1" key="1">
    <citation type="submission" date="2021-01" db="EMBL/GenBank/DDBJ databases">
        <title>Genomic Encyclopedia of Type Strains, Phase IV (KMG-IV): sequencing the most valuable type-strain genomes for metagenomic binning, comparative biology and taxonomic classification.</title>
        <authorList>
            <person name="Goeker M."/>
        </authorList>
    </citation>
    <scope>NUCLEOTIDE SEQUENCE</scope>
    <source>
        <strain evidence="1">DSM 25523</strain>
    </source>
</reference>
<name>A0A939BV91_9BACL</name>
<dbReference type="EMBL" id="JAFBEB010000010">
    <property type="protein sequence ID" value="MBM7591229.1"/>
    <property type="molecule type" value="Genomic_DNA"/>
</dbReference>
<dbReference type="RefSeq" id="WP_204518950.1">
    <property type="nucleotide sequence ID" value="NZ_BAABIN010000012.1"/>
</dbReference>
<evidence type="ECO:0000313" key="2">
    <source>
        <dbReference type="Proteomes" id="UP000717624"/>
    </source>
</evidence>
<accession>A0A939BV91</accession>
<dbReference type="Proteomes" id="UP000717624">
    <property type="component" value="Unassembled WGS sequence"/>
</dbReference>